<dbReference type="SUPFAM" id="SSF46785">
    <property type="entry name" value="Winged helix' DNA-binding domain"/>
    <property type="match status" value="1"/>
</dbReference>
<dbReference type="PROSITE" id="PS50995">
    <property type="entry name" value="HTH_MARR_2"/>
    <property type="match status" value="1"/>
</dbReference>
<dbReference type="InterPro" id="IPR052067">
    <property type="entry name" value="Metal_resp_HTH_trans_reg"/>
</dbReference>
<dbReference type="PANTHER" id="PTHR35790:SF4">
    <property type="entry name" value="HTH-TYPE TRANSCRIPTIONAL REGULATOR PCHR"/>
    <property type="match status" value="1"/>
</dbReference>
<dbReference type="Proteomes" id="UP000076796">
    <property type="component" value="Unassembled WGS sequence"/>
</dbReference>
<dbReference type="OrthoDB" id="5358347at2"/>
<dbReference type="InterPro" id="IPR036388">
    <property type="entry name" value="WH-like_DNA-bd_sf"/>
</dbReference>
<evidence type="ECO:0000256" key="2">
    <source>
        <dbReference type="ARBA" id="ARBA00023125"/>
    </source>
</evidence>
<dbReference type="InterPro" id="IPR000835">
    <property type="entry name" value="HTH_MarR-typ"/>
</dbReference>
<feature type="domain" description="HTH marR-type" evidence="4">
    <location>
        <begin position="12"/>
        <end position="158"/>
    </location>
</feature>
<dbReference type="InterPro" id="IPR036390">
    <property type="entry name" value="WH_DNA-bd_sf"/>
</dbReference>
<dbReference type="AlphaFoldDB" id="A0A163M768"/>
<dbReference type="Gene3D" id="1.10.10.10">
    <property type="entry name" value="Winged helix-like DNA-binding domain superfamily/Winged helix DNA-binding domain"/>
    <property type="match status" value="1"/>
</dbReference>
<dbReference type="PROSITE" id="PS01117">
    <property type="entry name" value="HTH_MARR_1"/>
    <property type="match status" value="1"/>
</dbReference>
<dbReference type="GO" id="GO:0003677">
    <property type="term" value="F:DNA binding"/>
    <property type="evidence" value="ECO:0007669"/>
    <property type="project" value="UniProtKB-KW"/>
</dbReference>
<protein>
    <submittedName>
        <fullName evidence="5">Transcriptional regulator</fullName>
    </submittedName>
</protein>
<keyword evidence="3" id="KW-0804">Transcription</keyword>
<keyword evidence="2" id="KW-0238">DNA-binding</keyword>
<comment type="caution">
    <text evidence="5">The sequence shown here is derived from an EMBL/GenBank/DDBJ whole genome shotgun (WGS) entry which is preliminary data.</text>
</comment>
<proteinExistence type="predicted"/>
<evidence type="ECO:0000313" key="6">
    <source>
        <dbReference type="Proteomes" id="UP000076796"/>
    </source>
</evidence>
<organism evidence="5 6">
    <name type="scientific">Paenibacillus glucanolyticus</name>
    <dbReference type="NCBI Taxonomy" id="59843"/>
    <lineage>
        <taxon>Bacteria</taxon>
        <taxon>Bacillati</taxon>
        <taxon>Bacillota</taxon>
        <taxon>Bacilli</taxon>
        <taxon>Bacillales</taxon>
        <taxon>Paenibacillaceae</taxon>
        <taxon>Paenibacillus</taxon>
    </lineage>
</organism>
<evidence type="ECO:0000256" key="3">
    <source>
        <dbReference type="ARBA" id="ARBA00023163"/>
    </source>
</evidence>
<keyword evidence="6" id="KW-1185">Reference proteome</keyword>
<evidence type="ECO:0000313" key="5">
    <source>
        <dbReference type="EMBL" id="KZS48803.1"/>
    </source>
</evidence>
<dbReference type="Pfam" id="PF01047">
    <property type="entry name" value="MarR"/>
    <property type="match status" value="1"/>
</dbReference>
<name>A0A163M768_9BACL</name>
<dbReference type="RefSeq" id="WP_006210693.1">
    <property type="nucleotide sequence ID" value="NZ_CP028366.1"/>
</dbReference>
<keyword evidence="1" id="KW-0805">Transcription regulation</keyword>
<gene>
    <name evidence="5" type="ORF">AWU65_24125</name>
</gene>
<dbReference type="EMBL" id="LWMH01000001">
    <property type="protein sequence ID" value="KZS48803.1"/>
    <property type="molecule type" value="Genomic_DNA"/>
</dbReference>
<dbReference type="PANTHER" id="PTHR35790">
    <property type="entry name" value="HTH-TYPE TRANSCRIPTIONAL REGULATOR PCHR"/>
    <property type="match status" value="1"/>
</dbReference>
<dbReference type="GO" id="GO:0003700">
    <property type="term" value="F:DNA-binding transcription factor activity"/>
    <property type="evidence" value="ECO:0007669"/>
    <property type="project" value="InterPro"/>
</dbReference>
<sequence length="161" mass="19095">MQNKELSKQWVYTLFLQLLTQHDRRDNQFAIRFDEELNSVEAELGMKLNLNLSEIHLIANIGSGDSLNVTALSEKTGLTKGSITRVSKKLLKLDLIRRQQFSDNKKEVYFTLTENGERLCRIHDRLHQEIEMRFKKFLEKYTPEQLAFAREFLQDLLNWDY</sequence>
<dbReference type="GeneID" id="97555613"/>
<dbReference type="InterPro" id="IPR023187">
    <property type="entry name" value="Tscrpt_reg_MarR-type_CS"/>
</dbReference>
<accession>A0A163M768</accession>
<evidence type="ECO:0000259" key="4">
    <source>
        <dbReference type="PROSITE" id="PS50995"/>
    </source>
</evidence>
<reference evidence="5" key="1">
    <citation type="journal article" date="2016" name="Genome Announc.">
        <title>Draft genomes of two strains of Paenibacillus glucanolyticus with capability to degrade lignocellulose.</title>
        <authorList>
            <person name="Mathews S.L."/>
            <person name="Pawlak J."/>
            <person name="Grunden A.M."/>
        </authorList>
    </citation>
    <scope>NUCLEOTIDE SEQUENCE [LARGE SCALE GENOMIC DNA]</scope>
    <source>
        <strain evidence="5">SLM1</strain>
    </source>
</reference>
<dbReference type="SMART" id="SM00347">
    <property type="entry name" value="HTH_MARR"/>
    <property type="match status" value="1"/>
</dbReference>
<evidence type="ECO:0000256" key="1">
    <source>
        <dbReference type="ARBA" id="ARBA00023015"/>
    </source>
</evidence>